<evidence type="ECO:0008006" key="3">
    <source>
        <dbReference type="Google" id="ProtNLM"/>
    </source>
</evidence>
<protein>
    <recommendedName>
        <fullName evidence="3">Lipoprotein</fullName>
    </recommendedName>
</protein>
<dbReference type="AlphaFoldDB" id="A0A1M5EYV0"/>
<reference evidence="2" key="1">
    <citation type="submission" date="2016-11" db="EMBL/GenBank/DDBJ databases">
        <authorList>
            <person name="Varghese N."/>
            <person name="Submissions S."/>
        </authorList>
    </citation>
    <scope>NUCLEOTIDE SEQUENCE [LARGE SCALE GENOMIC DNA]</scope>
    <source>
        <strain evidence="2">DSM 27619</strain>
    </source>
</reference>
<evidence type="ECO:0000313" key="1">
    <source>
        <dbReference type="EMBL" id="SHF84453.1"/>
    </source>
</evidence>
<dbReference type="RefSeq" id="WP_072958924.1">
    <property type="nucleotide sequence ID" value="NZ_FQUT01000007.1"/>
</dbReference>
<proteinExistence type="predicted"/>
<accession>A0A1M5EYV0</accession>
<dbReference type="OrthoDB" id="1265074at2"/>
<keyword evidence="2" id="KW-1185">Reference proteome</keyword>
<dbReference type="STRING" id="1416778.SAMN05443633_107110"/>
<organism evidence="1 2">
    <name type="scientific">Chryseobacterium arachidis</name>
    <dbReference type="NCBI Taxonomy" id="1416778"/>
    <lineage>
        <taxon>Bacteria</taxon>
        <taxon>Pseudomonadati</taxon>
        <taxon>Bacteroidota</taxon>
        <taxon>Flavobacteriia</taxon>
        <taxon>Flavobacteriales</taxon>
        <taxon>Weeksellaceae</taxon>
        <taxon>Chryseobacterium group</taxon>
        <taxon>Chryseobacterium</taxon>
    </lineage>
</organism>
<dbReference type="EMBL" id="FQUT01000007">
    <property type="protein sequence ID" value="SHF84453.1"/>
    <property type="molecule type" value="Genomic_DNA"/>
</dbReference>
<dbReference type="PROSITE" id="PS51257">
    <property type="entry name" value="PROKAR_LIPOPROTEIN"/>
    <property type="match status" value="1"/>
</dbReference>
<sequence length="114" mass="13004">MKKIVYLIPLILFSISCSQKNDPELEWMKNGTLHKKTITEWKTASDENKLATCADFMANIKDADHQKYTSLNEMKVDAINLKACIDEGTHNNNYADNMQISEIAALCYILMKSQ</sequence>
<gene>
    <name evidence="1" type="ORF">SAMN05443633_107110</name>
</gene>
<dbReference type="Proteomes" id="UP000184518">
    <property type="component" value="Unassembled WGS sequence"/>
</dbReference>
<evidence type="ECO:0000313" key="2">
    <source>
        <dbReference type="Proteomes" id="UP000184518"/>
    </source>
</evidence>
<name>A0A1M5EYV0_9FLAO</name>